<keyword evidence="2" id="KW-1185">Reference proteome</keyword>
<sequence>MNEAHDDIGRFKVEVTLSPDKLMADAYGLDQLDWESVLYGGAEVNNVPDDRRGVYAFAICHENNVLPPNCCVLYVGIAGRNSDRPLRARYKDYLNAKKVLKRERIARMIGTWHKVLRFYFAPIGDDVSSDELQMLEKQLNTALLPVFSEGDLDAATKRKRRAFR</sequence>
<dbReference type="Proteomes" id="UP000092695">
    <property type="component" value="Chromosome"/>
</dbReference>
<organism evidence="1 2">
    <name type="scientific">Woeseia oceani</name>
    <dbReference type="NCBI Taxonomy" id="1548547"/>
    <lineage>
        <taxon>Bacteria</taxon>
        <taxon>Pseudomonadati</taxon>
        <taxon>Pseudomonadota</taxon>
        <taxon>Gammaproteobacteria</taxon>
        <taxon>Woeseiales</taxon>
        <taxon>Woeseiaceae</taxon>
        <taxon>Woeseia</taxon>
    </lineage>
</organism>
<dbReference type="KEGG" id="woc:BA177_13905"/>
<accession>A0A193LI15</accession>
<evidence type="ECO:0000313" key="1">
    <source>
        <dbReference type="EMBL" id="ANO52142.1"/>
    </source>
</evidence>
<gene>
    <name evidence="1" type="ORF">BA177_13905</name>
</gene>
<evidence type="ECO:0000313" key="2">
    <source>
        <dbReference type="Proteomes" id="UP000092695"/>
    </source>
</evidence>
<reference evidence="1 2" key="1">
    <citation type="submission" date="2016-06" db="EMBL/GenBank/DDBJ databases">
        <title>Complete genome sequence of a deep-branching marine Gamma Proteobacterium Woeseia oceani type strain XK5.</title>
        <authorList>
            <person name="Mu D."/>
            <person name="Du Z."/>
        </authorList>
    </citation>
    <scope>NUCLEOTIDE SEQUENCE [LARGE SCALE GENOMIC DNA]</scope>
    <source>
        <strain evidence="1 2">XK5</strain>
    </source>
</reference>
<protein>
    <recommendedName>
        <fullName evidence="3">GIY-YIG domain-containing protein</fullName>
    </recommendedName>
</protein>
<name>A0A193LI15_9GAMM</name>
<proteinExistence type="predicted"/>
<evidence type="ECO:0008006" key="3">
    <source>
        <dbReference type="Google" id="ProtNLM"/>
    </source>
</evidence>
<dbReference type="AlphaFoldDB" id="A0A193LI15"/>
<dbReference type="EMBL" id="CP016268">
    <property type="protein sequence ID" value="ANO52142.1"/>
    <property type="molecule type" value="Genomic_DNA"/>
</dbReference>
<dbReference type="STRING" id="1548547.BA177_13905"/>